<dbReference type="RefSeq" id="WP_338598819.1">
    <property type="nucleotide sequence ID" value="NZ_AP028679.1"/>
</dbReference>
<evidence type="ECO:0000313" key="3">
    <source>
        <dbReference type="Proteomes" id="UP001366166"/>
    </source>
</evidence>
<dbReference type="Pfam" id="PF00535">
    <property type="entry name" value="Glycos_transf_2"/>
    <property type="match status" value="1"/>
</dbReference>
<accession>A0AAU9EZA6</accession>
<dbReference type="InterPro" id="IPR001173">
    <property type="entry name" value="Glyco_trans_2-like"/>
</dbReference>
<dbReference type="SUPFAM" id="SSF53448">
    <property type="entry name" value="Nucleotide-diphospho-sugar transferases"/>
    <property type="match status" value="1"/>
</dbReference>
<dbReference type="InterPro" id="IPR029044">
    <property type="entry name" value="Nucleotide-diphossugar_trans"/>
</dbReference>
<keyword evidence="3" id="KW-1185">Reference proteome</keyword>
<evidence type="ECO:0000313" key="2">
    <source>
        <dbReference type="EMBL" id="BEQ15013.1"/>
    </source>
</evidence>
<dbReference type="Gene3D" id="3.90.550.10">
    <property type="entry name" value="Spore Coat Polysaccharide Biosynthesis Protein SpsA, Chain A"/>
    <property type="match status" value="1"/>
</dbReference>
<sequence length="330" mass="36191">MPSPSPQYSLVLLAGQPIPHMRAGLATLRPLLNGGACEALVVSHRGDEEELRVLRDLIKELGPGARLLPLPPCPAGAARNQGAEQARGEVLFFSQADCLLPPDLPARLSEALSPPEREAVAGLCRVANRDDPLAMLMGAELAYERQDEALPDALCAAYRRRDFLQFGGFDPADASEGLENYELAYRLLAEDRELFWEPELQVRRPLPSTWGGCLALAYGLGRNRFRNLLHRRRLGLGSPGGGRRFAQSLLVMLAVAIPVGLGAHDWQRAVTLPLICLLLLYPLNRGFIKSVAHQEPHLLNRALLWCLLRPWAWTLGMLKASLDRMGGTAG</sequence>
<gene>
    <name evidence="2" type="ORF">FAK_20790</name>
</gene>
<evidence type="ECO:0000259" key="1">
    <source>
        <dbReference type="Pfam" id="PF00535"/>
    </source>
</evidence>
<feature type="domain" description="Glycosyltransferase 2-like" evidence="1">
    <location>
        <begin position="52"/>
        <end position="136"/>
    </location>
</feature>
<protein>
    <recommendedName>
        <fullName evidence="1">Glycosyltransferase 2-like domain-containing protein</fullName>
    </recommendedName>
</protein>
<dbReference type="KEGG" id="dmp:FAK_20790"/>
<proteinExistence type="predicted"/>
<name>A0AAU9EZA6_9BACT</name>
<dbReference type="EMBL" id="AP028679">
    <property type="protein sequence ID" value="BEQ15013.1"/>
    <property type="molecule type" value="Genomic_DNA"/>
</dbReference>
<organism evidence="2 3">
    <name type="scientific">Desulfoferula mesophila</name>
    <dbReference type="NCBI Taxonomy" id="3058419"/>
    <lineage>
        <taxon>Bacteria</taxon>
        <taxon>Pseudomonadati</taxon>
        <taxon>Thermodesulfobacteriota</taxon>
        <taxon>Desulfarculia</taxon>
        <taxon>Desulfarculales</taxon>
        <taxon>Desulfarculaceae</taxon>
        <taxon>Desulfoferula</taxon>
    </lineage>
</organism>
<reference evidence="3" key="1">
    <citation type="journal article" date="2023" name="Arch. Microbiol.">
        <title>Desulfoferula mesophilus gen. nov. sp. nov., a mesophilic sulfate-reducing bacterium isolated from a brackish lake sediment.</title>
        <authorList>
            <person name="Watanabe T."/>
            <person name="Yabe T."/>
            <person name="Tsuji J.M."/>
            <person name="Fukui M."/>
        </authorList>
    </citation>
    <scope>NUCLEOTIDE SEQUENCE [LARGE SCALE GENOMIC DNA]</scope>
    <source>
        <strain evidence="3">12FAK</strain>
    </source>
</reference>
<dbReference type="AlphaFoldDB" id="A0AAU9EZA6"/>
<dbReference type="Proteomes" id="UP001366166">
    <property type="component" value="Chromosome"/>
</dbReference>